<evidence type="ECO:0000256" key="2">
    <source>
        <dbReference type="SAM" id="SignalP"/>
    </source>
</evidence>
<dbReference type="PIRSF" id="PIRSF029543">
    <property type="entry name" value="UCP029543"/>
    <property type="match status" value="1"/>
</dbReference>
<reference evidence="3 4" key="2">
    <citation type="submission" date="2021-02" db="EMBL/GenBank/DDBJ databases">
        <title>Sulfurospirillum tamanensis sp. nov.</title>
        <authorList>
            <person name="Frolova A."/>
            <person name="Merkel A."/>
            <person name="Slobodkin A."/>
        </authorList>
    </citation>
    <scope>NUCLEOTIDE SEQUENCE [LARGE SCALE GENOMIC DNA]</scope>
    <source>
        <strain evidence="3 4">T05b</strain>
    </source>
</reference>
<dbReference type="NCBIfam" id="NF033919">
    <property type="entry name" value="PA2779_fam"/>
    <property type="match status" value="1"/>
</dbReference>
<accession>A0ABS2WUZ7</accession>
<evidence type="ECO:0000256" key="1">
    <source>
        <dbReference type="SAM" id="Phobius"/>
    </source>
</evidence>
<dbReference type="InterPro" id="IPR016924">
    <property type="entry name" value="UCP029543"/>
</dbReference>
<keyword evidence="1" id="KW-1133">Transmembrane helix</keyword>
<feature type="chain" id="PRO_5046306523" evidence="2">
    <location>
        <begin position="24"/>
        <end position="125"/>
    </location>
</feature>
<feature type="transmembrane region" description="Helical" evidence="1">
    <location>
        <begin position="90"/>
        <end position="112"/>
    </location>
</feature>
<feature type="signal peptide" evidence="2">
    <location>
        <begin position="1"/>
        <end position="23"/>
    </location>
</feature>
<organism evidence="3 4">
    <name type="scientific">Sulfurospirillum tamanense</name>
    <dbReference type="NCBI Taxonomy" id="2813362"/>
    <lineage>
        <taxon>Bacteria</taxon>
        <taxon>Pseudomonadati</taxon>
        <taxon>Campylobacterota</taxon>
        <taxon>Epsilonproteobacteria</taxon>
        <taxon>Campylobacterales</taxon>
        <taxon>Sulfurospirillaceae</taxon>
        <taxon>Sulfurospirillum</taxon>
    </lineage>
</organism>
<proteinExistence type="predicted"/>
<dbReference type="EMBL" id="JAFHKK010000040">
    <property type="protein sequence ID" value="MBN2965477.1"/>
    <property type="molecule type" value="Genomic_DNA"/>
</dbReference>
<keyword evidence="1" id="KW-0472">Membrane</keyword>
<keyword evidence="4" id="KW-1185">Reference proteome</keyword>
<keyword evidence="2" id="KW-0732">Signal</keyword>
<evidence type="ECO:0000313" key="3">
    <source>
        <dbReference type="EMBL" id="MBN2965477.1"/>
    </source>
</evidence>
<sequence length="125" mass="13452">MNTSKLIIAFFVSLSLFTTSMFAEVISTKQLLHKTAAISSIDSFLNKQEVQAKLAALGVSNDNIQARLASLTEEELSQISHKIDTLPAGAGAGGIIGVIVFIFLVLLVTDILGYTKVYSFTRSVQ</sequence>
<comment type="caution">
    <text evidence="3">The sequence shown here is derived from an EMBL/GenBank/DDBJ whole genome shotgun (WGS) entry which is preliminary data.</text>
</comment>
<protein>
    <submittedName>
        <fullName evidence="3">PA2779 family protein</fullName>
    </submittedName>
</protein>
<dbReference type="Proteomes" id="UP000703590">
    <property type="component" value="Unassembled WGS sequence"/>
</dbReference>
<dbReference type="InterPro" id="IPR046735">
    <property type="entry name" value="PA2779-like"/>
</dbReference>
<name>A0ABS2WUZ7_9BACT</name>
<reference evidence="4" key="1">
    <citation type="submission" date="2021-02" db="EMBL/GenBank/DDBJ databases">
        <title>Sulfurospirillum tamanensis sp. nov.</title>
        <authorList>
            <person name="Merkel A.Y."/>
        </authorList>
    </citation>
    <scope>NUCLEOTIDE SEQUENCE [LARGE SCALE GENOMIC DNA]</scope>
    <source>
        <strain evidence="4">T05b</strain>
    </source>
</reference>
<reference evidence="3 4" key="3">
    <citation type="submission" date="2021-02" db="EMBL/GenBank/DDBJ databases">
        <authorList>
            <person name="Merkel A.Y."/>
        </authorList>
    </citation>
    <scope>NUCLEOTIDE SEQUENCE [LARGE SCALE GENOMIC DNA]</scope>
    <source>
        <strain evidence="3 4">T05b</strain>
    </source>
</reference>
<dbReference type="Pfam" id="PF20332">
    <property type="entry name" value="DUF6627"/>
    <property type="match status" value="1"/>
</dbReference>
<dbReference type="RefSeq" id="WP_205460038.1">
    <property type="nucleotide sequence ID" value="NZ_JAFHKK010000040.1"/>
</dbReference>
<keyword evidence="1" id="KW-0812">Transmembrane</keyword>
<evidence type="ECO:0000313" key="4">
    <source>
        <dbReference type="Proteomes" id="UP000703590"/>
    </source>
</evidence>
<gene>
    <name evidence="3" type="ORF">JWV37_11845</name>
</gene>